<dbReference type="InterPro" id="IPR037524">
    <property type="entry name" value="PA14/GLEYA"/>
</dbReference>
<protein>
    <recommendedName>
        <fullName evidence="1">PA14 domain-containing protein</fullName>
    </recommendedName>
</protein>
<dbReference type="RefSeq" id="WP_165760333.1">
    <property type="nucleotide sequence ID" value="NZ_LWBP01000189.1"/>
</dbReference>
<dbReference type="Gene3D" id="2.60.120.260">
    <property type="entry name" value="Galactose-binding domain-like"/>
    <property type="match status" value="1"/>
</dbReference>
<dbReference type="InterPro" id="IPR011658">
    <property type="entry name" value="PA14_dom"/>
</dbReference>
<evidence type="ECO:0000313" key="3">
    <source>
        <dbReference type="Proteomes" id="UP000192276"/>
    </source>
</evidence>
<dbReference type="Proteomes" id="UP000192276">
    <property type="component" value="Unassembled WGS sequence"/>
</dbReference>
<accession>A0A1V9FI44</accession>
<dbReference type="Gene3D" id="3.90.182.10">
    <property type="entry name" value="Toxin - Anthrax Protective Antigen,domain 1"/>
    <property type="match status" value="1"/>
</dbReference>
<proteinExistence type="predicted"/>
<gene>
    <name evidence="2" type="ORF">A4R26_23285</name>
</gene>
<feature type="domain" description="PA14" evidence="1">
    <location>
        <begin position="524"/>
        <end position="663"/>
    </location>
</feature>
<organism evidence="2 3">
    <name type="scientific">Niastella populi</name>
    <dbReference type="NCBI Taxonomy" id="550983"/>
    <lineage>
        <taxon>Bacteria</taxon>
        <taxon>Pseudomonadati</taxon>
        <taxon>Bacteroidota</taxon>
        <taxon>Chitinophagia</taxon>
        <taxon>Chitinophagales</taxon>
        <taxon>Chitinophagaceae</taxon>
        <taxon>Niastella</taxon>
    </lineage>
</organism>
<dbReference type="SMART" id="SM00758">
    <property type="entry name" value="PA14"/>
    <property type="match status" value="1"/>
</dbReference>
<comment type="caution">
    <text evidence="2">The sequence shown here is derived from an EMBL/GenBank/DDBJ whole genome shotgun (WGS) entry which is preliminary data.</text>
</comment>
<dbReference type="Pfam" id="PF07691">
    <property type="entry name" value="PA14"/>
    <property type="match status" value="1"/>
</dbReference>
<dbReference type="STRING" id="550983.A4R26_23285"/>
<dbReference type="EMBL" id="LWBP01000189">
    <property type="protein sequence ID" value="OQP58025.1"/>
    <property type="molecule type" value="Genomic_DNA"/>
</dbReference>
<dbReference type="PROSITE" id="PS51820">
    <property type="entry name" value="PA14"/>
    <property type="match status" value="1"/>
</dbReference>
<name>A0A1V9FI44_9BACT</name>
<sequence>MVDLFTGDFSYNIPLLDVGGYPVNIAYHSGITMDEEASWVGLGWNINPGSITRNMRGVPDDFNGGSDTMKKVSHIRANENWGVTVGGDIELFGLSKDQMKSGDTVKIGLGASFGIFHNTYKGWGFERALNASINAGTKSFGTLAGGLSMTNNTQDGVSINPSLSYQYLAHTKNENIMAGGGISLSAPYNSRTGLKAIQLGLGANARIKRHGEEIPGGITFAWPTYSPTITMPMTNYNQSVTIKVGKEFNGLNKSVFVSGYWGSEYVASADTSVSIPVFGYLNYQNMVGNRDALTDFNREKELIYREKPAIPHIAVPSYTYDVFSIAGEGTGGSFRPYRGDIGFIADHRIRSKTRSDRMSVDVGIGQTVHAGFDLNLNYSYTQTGPWEAENTLGNTINFKSSNRLFEAAYFRNPAEKAINTTAFYDAIGGDDVVAPALAQSGRNTPTIVASNTLNRYSGKKEVGSVDLNAANAVRNTRDKRTQVISYLTAQEASVAGLDKYIYHHTINKFGSRHCDDISVEDTGGIGTGLMAYFYDNNQFKGPAWKSGLDKDVFFYVENKKTPFKNFPGDNFSTRWLGRLKAPVSGTYDIGIRGDDYYRLWVNDTLVIDEWKRPSDGWKGVQLNLVKGHFYKIRIDFIEIGGKAIMHLAWRRPDVPNRPFSYEHHDPVPTKYLYPPIFVDTAVVDEVITREDRVNNFRKSSHISEIDVLNPDGRRYVYGIPVYNIQQKEVSFSVKKDERQNDLTGMTAFSDEENSVKNDVPKSGYYSRTETPAYAHSFLLTGILSPDYVDITGNGISDDDQGDAVKFNYAKSAGIANPYEWRAPYNDSANYSEGLKTYNRDDKAHYISGKKEMWYLHSIESKTMIATFTLQHREDLQAISEKGVKSNSGKAFCLKQIDLYSKADFLKNPLNPTPVKTVHFEYSYELCRGINKYGNGAGNDSGKLTLKKIWFTYNGNDKGKLNPYVFYYHNNNPRYISNATDKWGTYKDPAQNPNATAQRPLSNADYPYAIQDSAQAAFNAAAWMLDSIKMPSGGRIKVKYESDDYAFVQNRRATQMMQLAGFGRTGPGHISDRLYSVDADLSIHDHKFVYVKIPVAVNTKQELYARYLEGLTKLYFRLFVTMPANDGYGSGSEYVPCYAEPDVASGEWYGFTDDPNIIWIKVTGVNNDGDGGGSLSPLAQAAINYLRLNLPSKAYYRSEPGDKLNPLDAVRALVPSLSEISNMLLGFNKTVRLKNVAAHTSPERSYVRLNCPTGKKLGGGLRVKTVLIYDHWNAMTKKKETVYGQNYDYTTVQTINGKETRVSSGVASWEPVIGAEENPFHLPIEYQERMSVLAPTAAQYSEEPLGEAFFPGASVGYSKVRVRSIHTDKTRSANGYAETRFYTTYDFPTRWDWTVFDNDTKKRYKPLLRNFLRIDSKSFLSISQGFKVELNDMNGKLRSEASYAENDPKNPVSYTENFYRVDNGAVTSKRLNNVVTTIDPFGNIDTTATIGKDVELMADMRDQTSVAIGANVNVNTDMFTVGNFPAIVPALLNLFQKETNQFRSAAMTKVIYRYGIIDSVVVIDKGSKISTKNMMYDAETGDPLLTRTQNEFNDPVYNFTYPAHWVYNGMGPAYRNIGAILKNLEIKNGKITQSVGQDTILTGGDELLVYSKESIGATGCNVGDTASFPDSYRLWVVDTNTVHGGAPQLYLVDRNGTPFSGNDVTIKVTRSGRRNMNGAVGSVMSLRSPLVRGGDGKYRLVFDTATRVVNAGASEMAQYWKVADRRKMDLVKDCFPTSADSARFANEACSCLQPFFAHLISTNQLFVKRRTISQLLNGTSINVDNCPILKDNLNRVFKPVTDDPNGPEYKCLIGDVLITLERRNPYTNTSFNEMTASACTSEGVVFKKPNVVIPEPDTITVRIAPDFSASLLSNQNCPTFRDSLTTIDSTSDRLLVETNLNIGGLERNAISIMRFNNVRQIPETAEILAARLILQADQRGHHSSWPNANSVNPVDSLSVSLSASGWFPTVSLESFHDQLTTSPWHREVRRMVPFQNDTIDVKEYLEGYRDYLYSSTSFILAQGSKDFHTNVSGYGEGYEEAPGYMQSGYGNYYSTLYSQRYPDQSKWPVMEVTYVVYPPDVDTMGAKLVYNATLQCTNISSSLCYSAVTDTTVNPYQYGILGNYRPLRSFVYYSRRMESDPLQPINTRTNGVIKDFSPFWILQNNNWQPSYDTTRWVWNAQTTLFNRKGFELENKDPLGRYNAGIYGYGLTLPVAVLQNSHFQEGAYEGFEDYDFETNNCDNACPVARSFDWSAHKADFTTVQSHTGLYSLKVEEDNLVSISAGLQPAADGVIATLASSVESGACGGKLKGMLASKSTILPNFAPIAGKKVIVGGWVKEENSCQCKSYTRNHILVGFMVGGNINTIQLSPSGNLVEGWQRYEAVVDIPVNATQMTLTLQASDSATTYFDDIRIHPYNAQMKSFVYNAVNLRLMAELDENNYATMYEYDDDGTLVRVKKETERGVQTIKESRSALLKEEQ</sequence>
<reference evidence="3" key="1">
    <citation type="submission" date="2016-04" db="EMBL/GenBank/DDBJ databases">
        <authorList>
            <person name="Chen L."/>
            <person name="Zhuang W."/>
            <person name="Wang G."/>
        </authorList>
    </citation>
    <scope>NUCLEOTIDE SEQUENCE [LARGE SCALE GENOMIC DNA]</scope>
    <source>
        <strain evidence="3">208</strain>
    </source>
</reference>
<keyword evidence="3" id="KW-1185">Reference proteome</keyword>
<evidence type="ECO:0000313" key="2">
    <source>
        <dbReference type="EMBL" id="OQP58025.1"/>
    </source>
</evidence>
<dbReference type="SUPFAM" id="SSF56988">
    <property type="entry name" value="Anthrax protective antigen"/>
    <property type="match status" value="1"/>
</dbReference>
<evidence type="ECO:0000259" key="1">
    <source>
        <dbReference type="PROSITE" id="PS51820"/>
    </source>
</evidence>